<organism evidence="1">
    <name type="scientific">Arundo donax</name>
    <name type="common">Giant reed</name>
    <name type="synonym">Donax arundinaceus</name>
    <dbReference type="NCBI Taxonomy" id="35708"/>
    <lineage>
        <taxon>Eukaryota</taxon>
        <taxon>Viridiplantae</taxon>
        <taxon>Streptophyta</taxon>
        <taxon>Embryophyta</taxon>
        <taxon>Tracheophyta</taxon>
        <taxon>Spermatophyta</taxon>
        <taxon>Magnoliopsida</taxon>
        <taxon>Liliopsida</taxon>
        <taxon>Poales</taxon>
        <taxon>Poaceae</taxon>
        <taxon>PACMAD clade</taxon>
        <taxon>Arundinoideae</taxon>
        <taxon>Arundineae</taxon>
        <taxon>Arundo</taxon>
    </lineage>
</organism>
<reference evidence="1" key="2">
    <citation type="journal article" date="2015" name="Data Brief">
        <title>Shoot transcriptome of the giant reed, Arundo donax.</title>
        <authorList>
            <person name="Barrero R.A."/>
            <person name="Guerrero F.D."/>
            <person name="Moolhuijzen P."/>
            <person name="Goolsby J.A."/>
            <person name="Tidwell J."/>
            <person name="Bellgard S.E."/>
            <person name="Bellgard M.I."/>
        </authorList>
    </citation>
    <scope>NUCLEOTIDE SEQUENCE</scope>
    <source>
        <tissue evidence="1">Shoot tissue taken approximately 20 cm above the soil surface</tissue>
    </source>
</reference>
<dbReference type="EMBL" id="GBRH01281419">
    <property type="protein sequence ID" value="JAD16476.1"/>
    <property type="molecule type" value="Transcribed_RNA"/>
</dbReference>
<accession>A0A0A8XRK8</accession>
<protein>
    <submittedName>
        <fullName evidence="1">Uncharacterized protein</fullName>
    </submittedName>
</protein>
<dbReference type="InterPro" id="IPR004242">
    <property type="entry name" value="Transposase_21"/>
</dbReference>
<reference evidence="1" key="1">
    <citation type="submission" date="2014-09" db="EMBL/GenBank/DDBJ databases">
        <authorList>
            <person name="Magalhaes I.L.F."/>
            <person name="Oliveira U."/>
            <person name="Santos F.R."/>
            <person name="Vidigal T.H.D.A."/>
            <person name="Brescovit A.D."/>
            <person name="Santos A.J."/>
        </authorList>
    </citation>
    <scope>NUCLEOTIDE SEQUENCE</scope>
    <source>
        <tissue evidence="1">Shoot tissue taken approximately 20 cm above the soil surface</tissue>
    </source>
</reference>
<sequence>MPYQKIHVCYNNCMLYYKENRDKEKCDFCNTPRYEDGSNKVPRKVLRYLPITDRLQRLYAHEEIAKKMRWHKEAPRSKSGKMEHPCDAEAWQQFDVDFPDFAQEPRNVRLGFATDGFTPYNIRAASYSCWPVFVIPYNLLPGVSMR</sequence>
<dbReference type="AlphaFoldDB" id="A0A0A8XRK8"/>
<proteinExistence type="predicted"/>
<dbReference type="PANTHER" id="PTHR10775:SF185">
    <property type="entry name" value="OS08G0208400 PROTEIN"/>
    <property type="match status" value="1"/>
</dbReference>
<name>A0A0A8XRK8_ARUDO</name>
<dbReference type="Pfam" id="PF02992">
    <property type="entry name" value="Transposase_21"/>
    <property type="match status" value="1"/>
</dbReference>
<evidence type="ECO:0000313" key="1">
    <source>
        <dbReference type="EMBL" id="JAD16476.1"/>
    </source>
</evidence>
<dbReference type="PANTHER" id="PTHR10775">
    <property type="entry name" value="OS08G0208400 PROTEIN"/>
    <property type="match status" value="1"/>
</dbReference>